<keyword evidence="6 7" id="KW-0472">Membrane</keyword>
<dbReference type="InterPro" id="IPR000515">
    <property type="entry name" value="MetI-like"/>
</dbReference>
<keyword evidence="3" id="KW-1003">Cell membrane</keyword>
<keyword evidence="5 7" id="KW-1133">Transmembrane helix</keyword>
<comment type="similarity">
    <text evidence="7">Belongs to the binding-protein-dependent transport system permease family.</text>
</comment>
<organism evidence="9 10">
    <name type="scientific">Phytohabitans maris</name>
    <dbReference type="NCBI Taxonomy" id="3071409"/>
    <lineage>
        <taxon>Bacteria</taxon>
        <taxon>Bacillati</taxon>
        <taxon>Actinomycetota</taxon>
        <taxon>Actinomycetes</taxon>
        <taxon>Micromonosporales</taxon>
        <taxon>Micromonosporaceae</taxon>
    </lineage>
</organism>
<dbReference type="PANTHER" id="PTHR30193:SF18">
    <property type="entry name" value="OSMOPROTECTIVE COMPOUNDS UPTAKE PERMEASE PROTEIN GGTC"/>
    <property type="match status" value="1"/>
</dbReference>
<sequence>MALVLGVFAVVFAGILVTVGRLETRGRAVAPILLTGPALLLLGVGLVYPAIRTIVASFFDAQTQHFVGMANYSTLVNDPSMRRVIVNTMLWIVICPIVSTVIGMVYAVLADRVRWEVLAKTLVFLPMAISFVGAAIIWKFVYEYRANQPDIAQIGLLNQIIVWLGGDPQHFVTREPWNTLFLMVVMIWIEAGFAMTVVSAAIKGVPSETIEASRLDGCGALQTFLHITLPSIRAALVLVLTAITIAVLKVFDVVLTMTGGQFNTSVIANEYYAQTFRFFNVGVGSALATVLFLFVIPIVVYNVRQYRRADA</sequence>
<evidence type="ECO:0000256" key="7">
    <source>
        <dbReference type="RuleBase" id="RU363032"/>
    </source>
</evidence>
<dbReference type="Proteomes" id="UP001230908">
    <property type="component" value="Unassembled WGS sequence"/>
</dbReference>
<dbReference type="EMBL" id="JAVHUY010000023">
    <property type="protein sequence ID" value="MDQ7907538.1"/>
    <property type="molecule type" value="Genomic_DNA"/>
</dbReference>
<dbReference type="CDD" id="cd06261">
    <property type="entry name" value="TM_PBP2"/>
    <property type="match status" value="1"/>
</dbReference>
<keyword evidence="2 7" id="KW-0813">Transport</keyword>
<comment type="caution">
    <text evidence="9">The sequence shown here is derived from an EMBL/GenBank/DDBJ whole genome shotgun (WGS) entry which is preliminary data.</text>
</comment>
<evidence type="ECO:0000256" key="2">
    <source>
        <dbReference type="ARBA" id="ARBA00022448"/>
    </source>
</evidence>
<keyword evidence="10" id="KW-1185">Reference proteome</keyword>
<dbReference type="SUPFAM" id="SSF161098">
    <property type="entry name" value="MetI-like"/>
    <property type="match status" value="1"/>
</dbReference>
<feature type="transmembrane region" description="Helical" evidence="7">
    <location>
        <begin position="278"/>
        <end position="301"/>
    </location>
</feature>
<dbReference type="PROSITE" id="PS50928">
    <property type="entry name" value="ABC_TM1"/>
    <property type="match status" value="1"/>
</dbReference>
<evidence type="ECO:0000256" key="6">
    <source>
        <dbReference type="ARBA" id="ARBA00023136"/>
    </source>
</evidence>
<evidence type="ECO:0000256" key="5">
    <source>
        <dbReference type="ARBA" id="ARBA00022989"/>
    </source>
</evidence>
<evidence type="ECO:0000313" key="10">
    <source>
        <dbReference type="Proteomes" id="UP001230908"/>
    </source>
</evidence>
<comment type="subcellular location">
    <subcellularLocation>
        <location evidence="1 7">Cell membrane</location>
        <topology evidence="1 7">Multi-pass membrane protein</topology>
    </subcellularLocation>
</comment>
<feature type="transmembrane region" description="Helical" evidence="7">
    <location>
        <begin position="180"/>
        <end position="202"/>
    </location>
</feature>
<dbReference type="PANTHER" id="PTHR30193">
    <property type="entry name" value="ABC TRANSPORTER PERMEASE PROTEIN"/>
    <property type="match status" value="1"/>
</dbReference>
<protein>
    <submittedName>
        <fullName evidence="9">Sugar ABC transporter permease</fullName>
    </submittedName>
</protein>
<feature type="transmembrane region" description="Helical" evidence="7">
    <location>
        <begin position="234"/>
        <end position="258"/>
    </location>
</feature>
<evidence type="ECO:0000259" key="8">
    <source>
        <dbReference type="PROSITE" id="PS50928"/>
    </source>
</evidence>
<proteinExistence type="inferred from homology"/>
<dbReference type="InterPro" id="IPR051393">
    <property type="entry name" value="ABC_transporter_permease"/>
</dbReference>
<dbReference type="Pfam" id="PF00528">
    <property type="entry name" value="BPD_transp_1"/>
    <property type="match status" value="1"/>
</dbReference>
<accession>A0ABU0ZKM3</accession>
<evidence type="ECO:0000256" key="3">
    <source>
        <dbReference type="ARBA" id="ARBA00022475"/>
    </source>
</evidence>
<evidence type="ECO:0000313" key="9">
    <source>
        <dbReference type="EMBL" id="MDQ7907538.1"/>
    </source>
</evidence>
<gene>
    <name evidence="9" type="ORF">RB614_23745</name>
</gene>
<name>A0ABU0ZKM3_9ACTN</name>
<feature type="transmembrane region" description="Helical" evidence="7">
    <location>
        <begin position="89"/>
        <end position="109"/>
    </location>
</feature>
<feature type="transmembrane region" description="Helical" evidence="7">
    <location>
        <begin position="6"/>
        <end position="22"/>
    </location>
</feature>
<feature type="domain" description="ABC transmembrane type-1" evidence="8">
    <location>
        <begin position="85"/>
        <end position="304"/>
    </location>
</feature>
<dbReference type="InterPro" id="IPR035906">
    <property type="entry name" value="MetI-like_sf"/>
</dbReference>
<dbReference type="Gene3D" id="1.10.3720.10">
    <property type="entry name" value="MetI-like"/>
    <property type="match status" value="1"/>
</dbReference>
<dbReference type="RefSeq" id="WP_308714816.1">
    <property type="nucleotide sequence ID" value="NZ_JAVHUY010000023.1"/>
</dbReference>
<feature type="transmembrane region" description="Helical" evidence="7">
    <location>
        <begin position="121"/>
        <end position="141"/>
    </location>
</feature>
<feature type="transmembrane region" description="Helical" evidence="7">
    <location>
        <begin position="29"/>
        <end position="51"/>
    </location>
</feature>
<evidence type="ECO:0000256" key="4">
    <source>
        <dbReference type="ARBA" id="ARBA00022692"/>
    </source>
</evidence>
<keyword evidence="4 7" id="KW-0812">Transmembrane</keyword>
<reference evidence="9 10" key="1">
    <citation type="submission" date="2023-08" db="EMBL/GenBank/DDBJ databases">
        <title>Phytohabitans sansha sp. nov., isolated from marine sediment.</title>
        <authorList>
            <person name="Zhao Y."/>
            <person name="Yi K."/>
        </authorList>
    </citation>
    <scope>NUCLEOTIDE SEQUENCE [LARGE SCALE GENOMIC DNA]</scope>
    <source>
        <strain evidence="9 10">ZYX-F-186</strain>
    </source>
</reference>
<evidence type="ECO:0000256" key="1">
    <source>
        <dbReference type="ARBA" id="ARBA00004651"/>
    </source>
</evidence>